<dbReference type="SUPFAM" id="SSF55486">
    <property type="entry name" value="Metalloproteases ('zincins'), catalytic domain"/>
    <property type="match status" value="1"/>
</dbReference>
<keyword evidence="6" id="KW-0482">Metalloprotease</keyword>
<dbReference type="Gene3D" id="3.90.132.10">
    <property type="entry name" value="Leishmanolysin , domain 2"/>
    <property type="match status" value="1"/>
</dbReference>
<dbReference type="GO" id="GO:0016020">
    <property type="term" value="C:membrane"/>
    <property type="evidence" value="ECO:0007669"/>
    <property type="project" value="InterPro"/>
</dbReference>
<keyword evidence="3" id="KW-0479">Metal-binding</keyword>
<keyword evidence="2" id="KW-0645">Protease</keyword>
<dbReference type="InterPro" id="IPR013783">
    <property type="entry name" value="Ig-like_fold"/>
</dbReference>
<dbReference type="InterPro" id="IPR006311">
    <property type="entry name" value="TAT_signal"/>
</dbReference>
<dbReference type="Pfam" id="PF01457">
    <property type="entry name" value="Peptidase_M8"/>
    <property type="match status" value="1"/>
</dbReference>
<dbReference type="EMBL" id="CP053085">
    <property type="protein sequence ID" value="QJR36878.1"/>
    <property type="molecule type" value="Genomic_DNA"/>
</dbReference>
<dbReference type="PROSITE" id="PS51257">
    <property type="entry name" value="PROKAR_LIPOPROTEIN"/>
    <property type="match status" value="1"/>
</dbReference>
<reference evidence="8 9" key="1">
    <citation type="submission" date="2020-05" db="EMBL/GenBank/DDBJ databases">
        <title>Complete genome sequence of Gemmatimonas greenlandica TET16.</title>
        <authorList>
            <person name="Zeng Y."/>
        </authorList>
    </citation>
    <scope>NUCLEOTIDE SEQUENCE [LARGE SCALE GENOMIC DNA]</scope>
    <source>
        <strain evidence="8 9">TET16</strain>
    </source>
</reference>
<dbReference type="GO" id="GO:0004222">
    <property type="term" value="F:metalloendopeptidase activity"/>
    <property type="evidence" value="ECO:0007669"/>
    <property type="project" value="InterPro"/>
</dbReference>
<evidence type="ECO:0000256" key="1">
    <source>
        <dbReference type="ARBA" id="ARBA00001947"/>
    </source>
</evidence>
<dbReference type="PROSITE" id="PS51318">
    <property type="entry name" value="TAT"/>
    <property type="match status" value="1"/>
</dbReference>
<dbReference type="Gene3D" id="2.60.40.10">
    <property type="entry name" value="Immunoglobulins"/>
    <property type="match status" value="1"/>
</dbReference>
<keyword evidence="7" id="KW-0732">Signal</keyword>
<comment type="cofactor">
    <cofactor evidence="1">
        <name>Zn(2+)</name>
        <dbReference type="ChEBI" id="CHEBI:29105"/>
    </cofactor>
</comment>
<feature type="chain" id="PRO_5026773239" description="Big-1 domain-containing protein" evidence="7">
    <location>
        <begin position="23"/>
        <end position="615"/>
    </location>
</feature>
<proteinExistence type="predicted"/>
<evidence type="ECO:0000256" key="2">
    <source>
        <dbReference type="ARBA" id="ARBA00022670"/>
    </source>
</evidence>
<evidence type="ECO:0000256" key="4">
    <source>
        <dbReference type="ARBA" id="ARBA00022801"/>
    </source>
</evidence>
<keyword evidence="5" id="KW-0862">Zinc</keyword>
<keyword evidence="9" id="KW-1185">Reference proteome</keyword>
<dbReference type="GO" id="GO:0046872">
    <property type="term" value="F:metal ion binding"/>
    <property type="evidence" value="ECO:0007669"/>
    <property type="project" value="UniProtKB-KW"/>
</dbReference>
<organism evidence="8 9">
    <name type="scientific">Gemmatimonas groenlandica</name>
    <dbReference type="NCBI Taxonomy" id="2732249"/>
    <lineage>
        <taxon>Bacteria</taxon>
        <taxon>Pseudomonadati</taxon>
        <taxon>Gemmatimonadota</taxon>
        <taxon>Gemmatimonadia</taxon>
        <taxon>Gemmatimonadales</taxon>
        <taxon>Gemmatimonadaceae</taxon>
        <taxon>Gemmatimonas</taxon>
    </lineage>
</organism>
<dbReference type="SUPFAM" id="SSF49373">
    <property type="entry name" value="Invasin/intimin cell-adhesion fragments"/>
    <property type="match status" value="1"/>
</dbReference>
<dbReference type="InterPro" id="IPR001577">
    <property type="entry name" value="Peptidase_M8"/>
</dbReference>
<feature type="signal peptide" evidence="7">
    <location>
        <begin position="1"/>
        <end position="22"/>
    </location>
</feature>
<dbReference type="RefSeq" id="WP_171226311.1">
    <property type="nucleotide sequence ID" value="NZ_CP053085.1"/>
</dbReference>
<name>A0A6M4IS57_9BACT</name>
<dbReference type="InterPro" id="IPR008964">
    <property type="entry name" value="Invasin/intimin_cell_adhesion"/>
</dbReference>
<evidence type="ECO:0000256" key="3">
    <source>
        <dbReference type="ARBA" id="ARBA00022723"/>
    </source>
</evidence>
<dbReference type="Proteomes" id="UP000500938">
    <property type="component" value="Chromosome"/>
</dbReference>
<dbReference type="GO" id="GO:0007155">
    <property type="term" value="P:cell adhesion"/>
    <property type="evidence" value="ECO:0007669"/>
    <property type="project" value="InterPro"/>
</dbReference>
<dbReference type="KEGG" id="ggr:HKW67_15825"/>
<sequence length="615" mass="62625">MTLSTRRALLLVGALGVLVGCGSDPQVPSAAAPTASTTVAAAVAASVAAVPAVRITDAKGKGVKNVMVRWRITSGGGKVVNDSIRTTGSGDATSGGWTLGTTAGQQTLQASADGIAVVTFTATANAGPLSRLTPVSATDQQATVNTPVPVLPAVRAEDQYGNPVSGAAIVFTIVQGNGVLLGAQQSSNELGIATVGGWTIGTAIGQQIVTATATGANPAVFSVNALAGPAADLVKVTGDNQAGVANINIAVPPGVRVVDVYGNPVGGVPVTFTPGANSGTVTGGTVISDPANGTAFVGSWRLGTASTQTLIATSSSIPTKSATFTTTVTLSAFNVDVRFVGDASLPVRTAFANAVAKWRQVIVGSIGTITNVSIPAGPAANACSDWSPAVTGTVQNTIIFARIDSIDGPGSPGVGNILGQASPCYVNANAIPFLGFMEFDTYDVDLLVARGQFEKVVLHEIGHVLGIGTVWNFQRSLLNTSISNDPYYVGSAARAQFAAINTVTYSGNPVPVENTGGTGTVNSHWRTSIMQRELMQGFAVNQVQPLSRITVGSLQDLGYTVNLAAADAFSLTAALRSGFGFEATSGTPYRDLVPDVEIKQRRADGSIARMPREKR</sequence>
<dbReference type="AlphaFoldDB" id="A0A6M4IS57"/>
<evidence type="ECO:0000256" key="6">
    <source>
        <dbReference type="ARBA" id="ARBA00023049"/>
    </source>
</evidence>
<evidence type="ECO:0000256" key="5">
    <source>
        <dbReference type="ARBA" id="ARBA00022833"/>
    </source>
</evidence>
<evidence type="ECO:0000313" key="8">
    <source>
        <dbReference type="EMBL" id="QJR36878.1"/>
    </source>
</evidence>
<protein>
    <recommendedName>
        <fullName evidence="10">Big-1 domain-containing protein</fullName>
    </recommendedName>
</protein>
<keyword evidence="4" id="KW-0378">Hydrolase</keyword>
<evidence type="ECO:0000256" key="7">
    <source>
        <dbReference type="SAM" id="SignalP"/>
    </source>
</evidence>
<gene>
    <name evidence="8" type="ORF">HKW67_15825</name>
</gene>
<evidence type="ECO:0008006" key="10">
    <source>
        <dbReference type="Google" id="ProtNLM"/>
    </source>
</evidence>
<accession>A0A6M4IS57</accession>
<dbReference type="GO" id="GO:0006508">
    <property type="term" value="P:proteolysis"/>
    <property type="evidence" value="ECO:0007669"/>
    <property type="project" value="UniProtKB-KW"/>
</dbReference>
<evidence type="ECO:0000313" key="9">
    <source>
        <dbReference type="Proteomes" id="UP000500938"/>
    </source>
</evidence>